<dbReference type="Pfam" id="PF05036">
    <property type="entry name" value="SPOR"/>
    <property type="match status" value="1"/>
</dbReference>
<evidence type="ECO:0000313" key="4">
    <source>
        <dbReference type="EMBL" id="VFJ93313.1"/>
    </source>
</evidence>
<evidence type="ECO:0000256" key="2">
    <source>
        <dbReference type="SAM" id="Phobius"/>
    </source>
</evidence>
<gene>
    <name evidence="4" type="ORF">BECKH772A_GA0070896_100554</name>
    <name evidence="5" type="ORF">BECKH772B_GA0070898_100644</name>
    <name evidence="6" type="ORF">BECKH772C_GA0070978_100534</name>
</gene>
<dbReference type="InterPro" id="IPR052521">
    <property type="entry name" value="Cell_div_SPOR-domain"/>
</dbReference>
<feature type="compositionally biased region" description="Basic and acidic residues" evidence="1">
    <location>
        <begin position="89"/>
        <end position="98"/>
    </location>
</feature>
<protein>
    <submittedName>
        <fullName evidence="5">Sporulation related domain-containing protein</fullName>
    </submittedName>
</protein>
<evidence type="ECO:0000313" key="5">
    <source>
        <dbReference type="EMBL" id="VFJ94602.1"/>
    </source>
</evidence>
<dbReference type="PANTHER" id="PTHR38687:SF2">
    <property type="entry name" value="CELL DIVISION PROTEIN FTSN"/>
    <property type="match status" value="1"/>
</dbReference>
<keyword evidence="2" id="KW-1133">Transmembrane helix</keyword>
<keyword evidence="2" id="KW-0812">Transmembrane</keyword>
<feature type="domain" description="SPOR" evidence="3">
    <location>
        <begin position="134"/>
        <end position="214"/>
    </location>
</feature>
<organism evidence="5">
    <name type="scientific">Candidatus Kentrum eta</name>
    <dbReference type="NCBI Taxonomy" id="2126337"/>
    <lineage>
        <taxon>Bacteria</taxon>
        <taxon>Pseudomonadati</taxon>
        <taxon>Pseudomonadota</taxon>
        <taxon>Gammaproteobacteria</taxon>
        <taxon>Candidatus Kentrum</taxon>
    </lineage>
</organism>
<dbReference type="InterPro" id="IPR007730">
    <property type="entry name" value="SPOR-like_dom"/>
</dbReference>
<name>A0A450UPY2_9GAMM</name>
<feature type="compositionally biased region" description="Basic and acidic residues" evidence="1">
    <location>
        <begin position="73"/>
        <end position="82"/>
    </location>
</feature>
<evidence type="ECO:0000259" key="3">
    <source>
        <dbReference type="PROSITE" id="PS51724"/>
    </source>
</evidence>
<dbReference type="PROSITE" id="PS51724">
    <property type="entry name" value="SPOR"/>
    <property type="match status" value="1"/>
</dbReference>
<dbReference type="InterPro" id="IPR036680">
    <property type="entry name" value="SPOR-like_sf"/>
</dbReference>
<dbReference type="GO" id="GO:0042834">
    <property type="term" value="F:peptidoglycan binding"/>
    <property type="evidence" value="ECO:0007669"/>
    <property type="project" value="InterPro"/>
</dbReference>
<sequence length="215" mass="23942">MAHDYKHAGKTSSSPSGKVPPPGWLWFLAGLTVGLFIAVLTYLSAQHSGGGTEQRANVQSEVRSERPVNPQKKPPDPSESDRVASTTKPNEKRPKPRFEFYTILPEREIRVSEHELRSQEQQQAPQKTEIPTTASVAGSYILQVGSFRYLGDADQLKAKLVLSGFDVEIQTVSTNNNDTWYRVRLGPYQDLGTVHRIRAALQKNGFASLVLKEKL</sequence>
<dbReference type="PANTHER" id="PTHR38687">
    <property type="entry name" value="CELL DIVISION PROTEIN DEDD-RELATED"/>
    <property type="match status" value="1"/>
</dbReference>
<evidence type="ECO:0000256" key="1">
    <source>
        <dbReference type="SAM" id="MobiDB-lite"/>
    </source>
</evidence>
<accession>A0A450UPY2</accession>
<dbReference type="Gene3D" id="3.30.70.1070">
    <property type="entry name" value="Sporulation related repeat"/>
    <property type="match status" value="1"/>
</dbReference>
<evidence type="ECO:0000313" key="6">
    <source>
        <dbReference type="EMBL" id="VFK00831.1"/>
    </source>
</evidence>
<feature type="region of interest" description="Disordered" evidence="1">
    <location>
        <begin position="47"/>
        <end position="99"/>
    </location>
</feature>
<dbReference type="SUPFAM" id="SSF110997">
    <property type="entry name" value="Sporulation related repeat"/>
    <property type="match status" value="1"/>
</dbReference>
<dbReference type="EMBL" id="CAADFJ010000053">
    <property type="protein sequence ID" value="VFK00831.1"/>
    <property type="molecule type" value="Genomic_DNA"/>
</dbReference>
<dbReference type="AlphaFoldDB" id="A0A450UPY2"/>
<keyword evidence="2" id="KW-0472">Membrane</keyword>
<dbReference type="EMBL" id="CAADFI010000064">
    <property type="protein sequence ID" value="VFJ94602.1"/>
    <property type="molecule type" value="Genomic_DNA"/>
</dbReference>
<feature type="transmembrane region" description="Helical" evidence="2">
    <location>
        <begin position="24"/>
        <end position="45"/>
    </location>
</feature>
<reference evidence="5" key="1">
    <citation type="submission" date="2019-02" db="EMBL/GenBank/DDBJ databases">
        <authorList>
            <person name="Gruber-Vodicka R. H."/>
            <person name="Seah K. B. B."/>
        </authorList>
    </citation>
    <scope>NUCLEOTIDE SEQUENCE</scope>
    <source>
        <strain evidence="6">BECK_SA2B12</strain>
        <strain evidence="4">BECK_SA2B15</strain>
        <strain evidence="5">BECK_SA2B20</strain>
    </source>
</reference>
<dbReference type="EMBL" id="CAADFG010000055">
    <property type="protein sequence ID" value="VFJ93313.1"/>
    <property type="molecule type" value="Genomic_DNA"/>
</dbReference>
<proteinExistence type="predicted"/>